<dbReference type="Gene3D" id="3.40.50.300">
    <property type="entry name" value="P-loop containing nucleotide triphosphate hydrolases"/>
    <property type="match status" value="2"/>
</dbReference>
<protein>
    <recommendedName>
        <fullName evidence="11">ABC transporter domain-containing protein</fullName>
    </recommendedName>
</protein>
<name>A0A8X8X3X2_SALSN</name>
<dbReference type="FunFam" id="3.40.50.300:FF:000157">
    <property type="entry name" value="ABC transporter G family member 34"/>
    <property type="match status" value="1"/>
</dbReference>
<comment type="caution">
    <text evidence="12">The sequence shown here is derived from an EMBL/GenBank/DDBJ whole genome shotgun (WGS) entry which is preliminary data.</text>
</comment>
<dbReference type="PROSITE" id="PS50893">
    <property type="entry name" value="ABC_TRANSPORTER_2"/>
    <property type="match status" value="2"/>
</dbReference>
<dbReference type="GO" id="GO:0005886">
    <property type="term" value="C:plasma membrane"/>
    <property type="evidence" value="ECO:0007669"/>
    <property type="project" value="UniProtKB-ARBA"/>
</dbReference>
<evidence type="ECO:0000256" key="5">
    <source>
        <dbReference type="ARBA" id="ARBA00022737"/>
    </source>
</evidence>
<dbReference type="GO" id="GO:0016887">
    <property type="term" value="F:ATP hydrolysis activity"/>
    <property type="evidence" value="ECO:0007669"/>
    <property type="project" value="InterPro"/>
</dbReference>
<sequence>MDNFIGGDEIESFRNELSEIGRSFRSSIRRHSSSFRNDSTLSSVIADEVVSQWAEIERLPTYDRLRSSLFDEAGGRKVVDVTKLGAPERHMFIEKLLKHIEHDNLRLLQKIRKRMDRVGVKQPTIEVRYNNLCIAAECEVVDGKPLPTLWNSFKSLVSVMNHMNIRPTAKSSCCTGLLPVIFSNTASEHSYSFENMLTLLPCLLEHVQSILGCLCALDDVTRLPCMPTQEARVEIIKDVSGIINPGRMTLLLGPPGCGKTTLLKALTGNLDKSLKVSGDISYNGYKLDEFVPQKTSAYISQDDLHIPEMTVRETLDFSARCQGIGSRAEIMAEVSRKEKEAKIVPDPEVDTYMKAISVEGQRTSLQTNYILKILGLDICADTLFGDAMRRGISGGQKKRLTTGEMIVGPTKALFMDEISNGLDSSTTYQIVCCLQQLAHISDATIVVSLLQPAPETFDLFDDVILMGEGKIVYHGPRNDVLEFFRNCGFGCPERKGVADFLQEVISKKDQEQYWLETRQPYTYVSVDMFAAKFKESAHGKNLTKELSVPFDKSNSHKSAISFSVYSLSRWTLFRACMSREFLLMKRNAFMYVFKTAQLVFIASVTMTVFLRTQMHVDLVHANDYLGALFYTLIILLIDGMPELSMTIARLPVFYKQRDLNFYPAWAYAIPATILKIPMSLLEALVWTCLTYYVIGFSPEAGRFFRQMILVFAVHLTSSSMFRFLAALFRTVVASTTAGSLAILFVMLFSGFIIPRPSMPVWLKWAFWVSPLSYGEIGLSSNEFHAPRWQKDLTGNTTIGNQTLANRGLDFSKDLFWVSVGALIGLSLLLNLGFALALSYLKPAGSRAIISSDQLSKLKGNSKELDKKASIEGHSKVSSPRTSVKPHGDRMILPFQPLSMVFQDVQYYVDTPMAMKDHGYTQKRLQILCDITGAFKPGVLTALMGVSGAGKTTLLDVLSGRKTSGTIEGEIKIGGYPKVQSTFSRISGYCEQTDIHSPQITVQESVIFSAWLRLDPQVEEKTKYEFVKEVLETIELDSIKDSLVGLPGVDGLSTEQRKRLTIAVELVANPSIIFMDEPTTGLDARAAAIVMRAVRNVANTGRTIVCTIHQPSIDIFEAFDELVLLKAGGRMIYCGPLGHHSSEVIEYFEAIPGVEKIRDNYNPAAWMLEVTSTSSEAELGLDFTEIYKKSSLHESNKELANKLSVPPAGSKDLHFSTRYPQNGWEQFKASLWKQHWSYWRSPKYNVMRSLHMIFAAFLFGLVFWNQGKKVHNQQSLFTLLGSMYASTLFCGINNSSSVLPYVSTERTVLYREKFAGMYASWAYSAAQVIVEIPYLFAQSVVFTVITYPMIGYHWTAYKVFFYIYTMFCTLLYFTYLGMLLIAITPSFPVAAISQSAFYTMFNLFAGFLVPHPQIPRWWIWFYYMVPTSWSLNGMLNSQFGDIEEKILVFGETKTVSAFLKDYFGYQHHLLPLVAVMLLFYPILFASLFGICISKLNFQRR</sequence>
<feature type="transmembrane region" description="Helical" evidence="10">
    <location>
        <begin position="731"/>
        <end position="753"/>
    </location>
</feature>
<evidence type="ECO:0000256" key="6">
    <source>
        <dbReference type="ARBA" id="ARBA00022741"/>
    </source>
</evidence>
<feature type="transmembrane region" description="Helical" evidence="10">
    <location>
        <begin position="1388"/>
        <end position="1409"/>
    </location>
</feature>
<dbReference type="FunFam" id="3.40.50.300:FF:000179">
    <property type="entry name" value="ABC transporter G family member 34"/>
    <property type="match status" value="1"/>
</dbReference>
<accession>A0A8X8X3X2</accession>
<reference evidence="12" key="1">
    <citation type="submission" date="2018-01" db="EMBL/GenBank/DDBJ databases">
        <authorList>
            <person name="Mao J.F."/>
        </authorList>
    </citation>
    <scope>NUCLEOTIDE SEQUENCE</scope>
    <source>
        <strain evidence="12">Huo1</strain>
        <tissue evidence="12">Leaf</tissue>
    </source>
</reference>
<keyword evidence="4 10" id="KW-0812">Transmembrane</keyword>
<evidence type="ECO:0000259" key="11">
    <source>
        <dbReference type="PROSITE" id="PS50893"/>
    </source>
</evidence>
<reference evidence="12" key="2">
    <citation type="submission" date="2020-08" db="EMBL/GenBank/DDBJ databases">
        <title>Plant Genome Project.</title>
        <authorList>
            <person name="Zhang R.-G."/>
        </authorList>
    </citation>
    <scope>NUCLEOTIDE SEQUENCE</scope>
    <source>
        <strain evidence="12">Huo1</strain>
        <tissue evidence="12">Leaf</tissue>
    </source>
</reference>
<comment type="similarity">
    <text evidence="2">Belongs to the ABC transporter superfamily. ABCG family. PDR (TC 3.A.1.205) subfamily.</text>
</comment>
<dbReference type="GO" id="GO:0005524">
    <property type="term" value="F:ATP binding"/>
    <property type="evidence" value="ECO:0007669"/>
    <property type="project" value="UniProtKB-KW"/>
</dbReference>
<keyword evidence="13" id="KW-1185">Reference proteome</keyword>
<feature type="transmembrane region" description="Helical" evidence="10">
    <location>
        <begin position="624"/>
        <end position="644"/>
    </location>
</feature>
<dbReference type="InterPro" id="IPR034001">
    <property type="entry name" value="ABCG_PDR_1"/>
</dbReference>
<feature type="domain" description="ABC transporter" evidence="11">
    <location>
        <begin position="899"/>
        <end position="1152"/>
    </location>
</feature>
<keyword evidence="7" id="KW-0067">ATP-binding</keyword>
<gene>
    <name evidence="12" type="ORF">SASPL_133915</name>
</gene>
<dbReference type="InterPro" id="IPR034003">
    <property type="entry name" value="ABCG_PDR_2"/>
</dbReference>
<keyword evidence="8 10" id="KW-1133">Transmembrane helix</keyword>
<dbReference type="Pfam" id="PF00005">
    <property type="entry name" value="ABC_tran"/>
    <property type="match status" value="2"/>
</dbReference>
<evidence type="ECO:0000256" key="3">
    <source>
        <dbReference type="ARBA" id="ARBA00022448"/>
    </source>
</evidence>
<comment type="subcellular location">
    <subcellularLocation>
        <location evidence="1">Membrane</location>
        <topology evidence="1">Multi-pass membrane protein</topology>
    </subcellularLocation>
</comment>
<feature type="transmembrane region" description="Helical" evidence="10">
    <location>
        <begin position="814"/>
        <end position="840"/>
    </location>
</feature>
<dbReference type="GO" id="GO:0140359">
    <property type="term" value="F:ABC-type transporter activity"/>
    <property type="evidence" value="ECO:0007669"/>
    <property type="project" value="InterPro"/>
</dbReference>
<dbReference type="SUPFAM" id="SSF52540">
    <property type="entry name" value="P-loop containing nucleoside triphosphate hydrolases"/>
    <property type="match status" value="2"/>
</dbReference>
<dbReference type="SMART" id="SM00382">
    <property type="entry name" value="AAA"/>
    <property type="match status" value="2"/>
</dbReference>
<keyword evidence="6" id="KW-0547">Nucleotide-binding</keyword>
<dbReference type="InterPro" id="IPR043926">
    <property type="entry name" value="ABCG_dom"/>
</dbReference>
<keyword evidence="5" id="KW-0677">Repeat</keyword>
<evidence type="ECO:0000256" key="10">
    <source>
        <dbReference type="SAM" id="Phobius"/>
    </source>
</evidence>
<dbReference type="CDD" id="cd03232">
    <property type="entry name" value="ABCG_PDR_domain2"/>
    <property type="match status" value="1"/>
</dbReference>
<feature type="transmembrane region" description="Helical" evidence="10">
    <location>
        <begin position="1358"/>
        <end position="1382"/>
    </location>
</feature>
<evidence type="ECO:0000256" key="1">
    <source>
        <dbReference type="ARBA" id="ARBA00004141"/>
    </source>
</evidence>
<dbReference type="EMBL" id="PNBA02000012">
    <property type="protein sequence ID" value="KAG6406315.1"/>
    <property type="molecule type" value="Genomic_DNA"/>
</dbReference>
<dbReference type="Pfam" id="PF01061">
    <property type="entry name" value="ABC2_membrane"/>
    <property type="match status" value="2"/>
</dbReference>
<evidence type="ECO:0000256" key="7">
    <source>
        <dbReference type="ARBA" id="ARBA00022840"/>
    </source>
</evidence>
<evidence type="ECO:0000256" key="2">
    <source>
        <dbReference type="ARBA" id="ARBA00006012"/>
    </source>
</evidence>
<evidence type="ECO:0000313" key="12">
    <source>
        <dbReference type="EMBL" id="KAG6406315.1"/>
    </source>
</evidence>
<feature type="transmembrane region" description="Helical" evidence="10">
    <location>
        <begin position="1320"/>
        <end position="1346"/>
    </location>
</feature>
<evidence type="ECO:0000256" key="4">
    <source>
        <dbReference type="ARBA" id="ARBA00022692"/>
    </source>
</evidence>
<evidence type="ECO:0000256" key="8">
    <source>
        <dbReference type="ARBA" id="ARBA00022989"/>
    </source>
</evidence>
<dbReference type="Pfam" id="PF19055">
    <property type="entry name" value="ABC2_membrane_7"/>
    <property type="match status" value="2"/>
</dbReference>
<keyword evidence="9 10" id="KW-0472">Membrane</keyword>
<feature type="transmembrane region" description="Helical" evidence="10">
    <location>
        <begin position="1245"/>
        <end position="1263"/>
    </location>
</feature>
<dbReference type="CDD" id="cd03233">
    <property type="entry name" value="ABCG_PDR_domain1"/>
    <property type="match status" value="1"/>
</dbReference>
<proteinExistence type="inferred from homology"/>
<feature type="transmembrane region" description="Helical" evidence="10">
    <location>
        <begin position="588"/>
        <end position="612"/>
    </location>
</feature>
<dbReference type="Pfam" id="PF08370">
    <property type="entry name" value="PDR_assoc"/>
    <property type="match status" value="1"/>
</dbReference>
<organism evidence="12">
    <name type="scientific">Salvia splendens</name>
    <name type="common">Scarlet sage</name>
    <dbReference type="NCBI Taxonomy" id="180675"/>
    <lineage>
        <taxon>Eukaryota</taxon>
        <taxon>Viridiplantae</taxon>
        <taxon>Streptophyta</taxon>
        <taxon>Embryophyta</taxon>
        <taxon>Tracheophyta</taxon>
        <taxon>Spermatophyta</taxon>
        <taxon>Magnoliopsida</taxon>
        <taxon>eudicotyledons</taxon>
        <taxon>Gunneridae</taxon>
        <taxon>Pentapetalae</taxon>
        <taxon>asterids</taxon>
        <taxon>lamiids</taxon>
        <taxon>Lamiales</taxon>
        <taxon>Lamiaceae</taxon>
        <taxon>Nepetoideae</taxon>
        <taxon>Mentheae</taxon>
        <taxon>Salviinae</taxon>
        <taxon>Salvia</taxon>
        <taxon>Salvia subgen. Calosphace</taxon>
        <taxon>core Calosphace</taxon>
    </lineage>
</organism>
<evidence type="ECO:0000313" key="13">
    <source>
        <dbReference type="Proteomes" id="UP000298416"/>
    </source>
</evidence>
<dbReference type="PANTHER" id="PTHR19241">
    <property type="entry name" value="ATP-BINDING CASSETTE TRANSPORTER"/>
    <property type="match status" value="1"/>
</dbReference>
<dbReference type="InterPro" id="IPR003439">
    <property type="entry name" value="ABC_transporter-like_ATP-bd"/>
</dbReference>
<dbReference type="InterPro" id="IPR013581">
    <property type="entry name" value="PDR_assoc"/>
</dbReference>
<dbReference type="InterPro" id="IPR003593">
    <property type="entry name" value="AAA+_ATPase"/>
</dbReference>
<dbReference type="InterPro" id="IPR027417">
    <property type="entry name" value="P-loop_NTPase"/>
</dbReference>
<feature type="transmembrane region" description="Helical" evidence="10">
    <location>
        <begin position="706"/>
        <end position="725"/>
    </location>
</feature>
<keyword evidence="3" id="KW-0813">Transport</keyword>
<feature type="transmembrane region" description="Helical" evidence="10">
    <location>
        <begin position="1468"/>
        <end position="1491"/>
    </location>
</feature>
<dbReference type="Proteomes" id="UP000298416">
    <property type="component" value="Unassembled WGS sequence"/>
</dbReference>
<dbReference type="InterPro" id="IPR013525">
    <property type="entry name" value="ABC2_TM"/>
</dbReference>
<evidence type="ECO:0000256" key="9">
    <source>
        <dbReference type="ARBA" id="ARBA00023136"/>
    </source>
</evidence>
<feature type="transmembrane region" description="Helical" evidence="10">
    <location>
        <begin position="664"/>
        <end position="694"/>
    </location>
</feature>
<feature type="domain" description="ABC transporter" evidence="11">
    <location>
        <begin position="215"/>
        <end position="493"/>
    </location>
</feature>